<dbReference type="Pfam" id="PF02600">
    <property type="entry name" value="DsbB"/>
    <property type="match status" value="1"/>
</dbReference>
<evidence type="ECO:0000256" key="10">
    <source>
        <dbReference type="ARBA" id="ARBA00023186"/>
    </source>
</evidence>
<sequence>MNAPPRPSTSATTGPGLPRSLYFAWAIALIATLGALFIGEVMGQTPCLLCWYQRIAMFPLALLLGVACFKGDLGVRRYALPLALAGAAVALYHSALYLGLIPEPVTPCTRTGPSCTDANMTILGGVPLPVLSLLAFAAIAGCLAPSGSPRREPAS</sequence>
<feature type="transmembrane region" description="Helical" evidence="12">
    <location>
        <begin position="21"/>
        <end position="39"/>
    </location>
</feature>
<dbReference type="InterPro" id="IPR012187">
    <property type="entry name" value="Disulphide_bond_form_BdbC"/>
</dbReference>
<name>A0ABW0SDZ3_9RHOB</name>
<comment type="subcellular location">
    <subcellularLocation>
        <location evidence="1">Membrane</location>
        <topology evidence="1">Multi-pass membrane protein</topology>
    </subcellularLocation>
</comment>
<dbReference type="PANTHER" id="PTHR43469">
    <property type="entry name" value="DISULFIDE FORMATION PROTEIN-RELATED"/>
    <property type="match status" value="1"/>
</dbReference>
<keyword evidence="11" id="KW-0676">Redox-active center</keyword>
<evidence type="ECO:0000256" key="7">
    <source>
        <dbReference type="ARBA" id="ARBA00023002"/>
    </source>
</evidence>
<evidence type="ECO:0000256" key="11">
    <source>
        <dbReference type="ARBA" id="ARBA00023284"/>
    </source>
</evidence>
<dbReference type="PANTHER" id="PTHR43469:SF1">
    <property type="entry name" value="SPBETA PROPHAGE-DERIVED DISULFIDE BOND FORMATION PROTEIN B"/>
    <property type="match status" value="1"/>
</dbReference>
<comment type="caution">
    <text evidence="13">The sequence shown here is derived from an EMBL/GenBank/DDBJ whole genome shotgun (WGS) entry which is preliminary data.</text>
</comment>
<dbReference type="Gene3D" id="1.20.1550.10">
    <property type="entry name" value="DsbB-like"/>
    <property type="match status" value="1"/>
</dbReference>
<evidence type="ECO:0000256" key="2">
    <source>
        <dbReference type="ARBA" id="ARBA00007602"/>
    </source>
</evidence>
<protein>
    <submittedName>
        <fullName evidence="13">Disulfide bond formation protein B</fullName>
    </submittedName>
</protein>
<dbReference type="EMBL" id="JBHSNA010000011">
    <property type="protein sequence ID" value="MFC5567144.1"/>
    <property type="molecule type" value="Genomic_DNA"/>
</dbReference>
<dbReference type="SUPFAM" id="SSF158442">
    <property type="entry name" value="DsbB-like"/>
    <property type="match status" value="1"/>
</dbReference>
<evidence type="ECO:0000313" key="13">
    <source>
        <dbReference type="EMBL" id="MFC5567144.1"/>
    </source>
</evidence>
<keyword evidence="3" id="KW-0813">Transport</keyword>
<keyword evidence="4 12" id="KW-0812">Transmembrane</keyword>
<evidence type="ECO:0000256" key="9">
    <source>
        <dbReference type="ARBA" id="ARBA00023157"/>
    </source>
</evidence>
<keyword evidence="8 12" id="KW-0472">Membrane</keyword>
<keyword evidence="14" id="KW-1185">Reference proteome</keyword>
<keyword evidence="10" id="KW-0143">Chaperone</keyword>
<dbReference type="RefSeq" id="WP_209842214.1">
    <property type="nucleotide sequence ID" value="NZ_JAGGJP010000014.1"/>
</dbReference>
<dbReference type="Proteomes" id="UP001596056">
    <property type="component" value="Unassembled WGS sequence"/>
</dbReference>
<keyword evidence="9" id="KW-1015">Disulfide bond</keyword>
<keyword evidence="7" id="KW-0560">Oxidoreductase</keyword>
<dbReference type="InterPro" id="IPR023380">
    <property type="entry name" value="DsbB-like_sf"/>
</dbReference>
<reference evidence="14" key="1">
    <citation type="journal article" date="2019" name="Int. J. Syst. Evol. Microbiol.">
        <title>The Global Catalogue of Microorganisms (GCM) 10K type strain sequencing project: providing services to taxonomists for standard genome sequencing and annotation.</title>
        <authorList>
            <consortium name="The Broad Institute Genomics Platform"/>
            <consortium name="The Broad Institute Genome Sequencing Center for Infectious Disease"/>
            <person name="Wu L."/>
            <person name="Ma J."/>
        </authorList>
    </citation>
    <scope>NUCLEOTIDE SEQUENCE [LARGE SCALE GENOMIC DNA]</scope>
    <source>
        <strain evidence="14">KACC 11588</strain>
    </source>
</reference>
<accession>A0ABW0SDZ3</accession>
<gene>
    <name evidence="13" type="ORF">ACFPOC_12070</name>
</gene>
<feature type="transmembrane region" description="Helical" evidence="12">
    <location>
        <begin position="51"/>
        <end position="69"/>
    </location>
</feature>
<evidence type="ECO:0000256" key="8">
    <source>
        <dbReference type="ARBA" id="ARBA00023136"/>
    </source>
</evidence>
<evidence type="ECO:0000256" key="4">
    <source>
        <dbReference type="ARBA" id="ARBA00022692"/>
    </source>
</evidence>
<dbReference type="InterPro" id="IPR003752">
    <property type="entry name" value="DiS_bond_form_DsbB/BdbC"/>
</dbReference>
<feature type="transmembrane region" description="Helical" evidence="12">
    <location>
        <begin position="78"/>
        <end position="100"/>
    </location>
</feature>
<evidence type="ECO:0000256" key="12">
    <source>
        <dbReference type="SAM" id="Phobius"/>
    </source>
</evidence>
<evidence type="ECO:0000256" key="3">
    <source>
        <dbReference type="ARBA" id="ARBA00022448"/>
    </source>
</evidence>
<evidence type="ECO:0000313" key="14">
    <source>
        <dbReference type="Proteomes" id="UP001596056"/>
    </source>
</evidence>
<dbReference type="PIRSF" id="PIRSF036659">
    <property type="entry name" value="BdbC"/>
    <property type="match status" value="1"/>
</dbReference>
<feature type="transmembrane region" description="Helical" evidence="12">
    <location>
        <begin position="120"/>
        <end position="144"/>
    </location>
</feature>
<comment type="similarity">
    <text evidence="2">Belongs to the DsbB family. BdbC subfamily.</text>
</comment>
<evidence type="ECO:0000256" key="1">
    <source>
        <dbReference type="ARBA" id="ARBA00004141"/>
    </source>
</evidence>
<proteinExistence type="inferred from homology"/>
<keyword evidence="5" id="KW-0249">Electron transport</keyword>
<evidence type="ECO:0000256" key="5">
    <source>
        <dbReference type="ARBA" id="ARBA00022982"/>
    </source>
</evidence>
<organism evidence="13 14">
    <name type="scientific">Rubellimicrobium aerolatum</name>
    <dbReference type="NCBI Taxonomy" id="490979"/>
    <lineage>
        <taxon>Bacteria</taxon>
        <taxon>Pseudomonadati</taxon>
        <taxon>Pseudomonadota</taxon>
        <taxon>Alphaproteobacteria</taxon>
        <taxon>Rhodobacterales</taxon>
        <taxon>Roseobacteraceae</taxon>
        <taxon>Rubellimicrobium</taxon>
    </lineage>
</organism>
<keyword evidence="6 12" id="KW-1133">Transmembrane helix</keyword>
<evidence type="ECO:0000256" key="6">
    <source>
        <dbReference type="ARBA" id="ARBA00022989"/>
    </source>
</evidence>